<dbReference type="EMBL" id="SWJQ01000587">
    <property type="protein sequence ID" value="TRZ12472.1"/>
    <property type="molecule type" value="Genomic_DNA"/>
</dbReference>
<proteinExistence type="predicted"/>
<name>A0A8K1G6E8_9PASS</name>
<reference evidence="1" key="1">
    <citation type="submission" date="2019-04" db="EMBL/GenBank/DDBJ databases">
        <title>Genome assembly of Zosterops borbonicus 15179.</title>
        <authorList>
            <person name="Leroy T."/>
            <person name="Anselmetti Y."/>
            <person name="Tilak M.-K."/>
            <person name="Nabholz B."/>
        </authorList>
    </citation>
    <scope>NUCLEOTIDE SEQUENCE</scope>
    <source>
        <strain evidence="1">HGM_15179</strain>
        <tissue evidence="1">Muscle</tissue>
    </source>
</reference>
<feature type="non-terminal residue" evidence="1">
    <location>
        <position position="51"/>
    </location>
</feature>
<comment type="caution">
    <text evidence="1">The sequence shown here is derived from an EMBL/GenBank/DDBJ whole genome shotgun (WGS) entry which is preliminary data.</text>
</comment>
<gene>
    <name evidence="1" type="ORF">HGM15179_014636</name>
</gene>
<sequence>IISLPSMFRHVFEEELFNDLMRHRVSLMFKGSTQCFMMLHNSCDLISGFSN</sequence>
<evidence type="ECO:0000313" key="1">
    <source>
        <dbReference type="EMBL" id="TRZ12472.1"/>
    </source>
</evidence>
<dbReference type="AlphaFoldDB" id="A0A8K1G6E8"/>
<feature type="non-terminal residue" evidence="1">
    <location>
        <position position="1"/>
    </location>
</feature>
<keyword evidence="2" id="KW-1185">Reference proteome</keyword>
<organism evidence="1 2">
    <name type="scientific">Zosterops borbonicus</name>
    <dbReference type="NCBI Taxonomy" id="364589"/>
    <lineage>
        <taxon>Eukaryota</taxon>
        <taxon>Metazoa</taxon>
        <taxon>Chordata</taxon>
        <taxon>Craniata</taxon>
        <taxon>Vertebrata</taxon>
        <taxon>Euteleostomi</taxon>
        <taxon>Archelosauria</taxon>
        <taxon>Archosauria</taxon>
        <taxon>Dinosauria</taxon>
        <taxon>Saurischia</taxon>
        <taxon>Theropoda</taxon>
        <taxon>Coelurosauria</taxon>
        <taxon>Aves</taxon>
        <taxon>Neognathae</taxon>
        <taxon>Neoaves</taxon>
        <taxon>Telluraves</taxon>
        <taxon>Australaves</taxon>
        <taxon>Passeriformes</taxon>
        <taxon>Sylvioidea</taxon>
        <taxon>Zosteropidae</taxon>
        <taxon>Zosterops</taxon>
    </lineage>
</organism>
<accession>A0A8K1G6E8</accession>
<protein>
    <submittedName>
        <fullName evidence="1">Uncharacterized protein</fullName>
    </submittedName>
</protein>
<dbReference type="Proteomes" id="UP000796761">
    <property type="component" value="Unassembled WGS sequence"/>
</dbReference>
<evidence type="ECO:0000313" key="2">
    <source>
        <dbReference type="Proteomes" id="UP000796761"/>
    </source>
</evidence>